<dbReference type="Pfam" id="PF20150">
    <property type="entry name" value="2EXR"/>
    <property type="match status" value="2"/>
</dbReference>
<dbReference type="Proteomes" id="UP000184330">
    <property type="component" value="Unassembled WGS sequence"/>
</dbReference>
<dbReference type="EMBL" id="FJOG01000018">
    <property type="protein sequence ID" value="CZR61303.1"/>
    <property type="molecule type" value="Genomic_DNA"/>
</dbReference>
<evidence type="ECO:0000313" key="3">
    <source>
        <dbReference type="Proteomes" id="UP000184330"/>
    </source>
</evidence>
<feature type="domain" description="2EXR" evidence="1">
    <location>
        <begin position="321"/>
        <end position="422"/>
    </location>
</feature>
<dbReference type="PANTHER" id="PTHR35910">
    <property type="entry name" value="2EXR DOMAIN-CONTAINING PROTEIN"/>
    <property type="match status" value="1"/>
</dbReference>
<dbReference type="InterPro" id="IPR045518">
    <property type="entry name" value="2EXR"/>
</dbReference>
<dbReference type="AlphaFoldDB" id="A0A1L7X8F2"/>
<protein>
    <recommendedName>
        <fullName evidence="1">2EXR domain-containing protein</fullName>
    </recommendedName>
</protein>
<name>A0A1L7X8F2_9HELO</name>
<dbReference type="OrthoDB" id="3473305at2759"/>
<reference evidence="2 3" key="1">
    <citation type="submission" date="2016-03" db="EMBL/GenBank/DDBJ databases">
        <authorList>
            <person name="Ploux O."/>
        </authorList>
    </citation>
    <scope>NUCLEOTIDE SEQUENCE [LARGE SCALE GENOMIC DNA]</scope>
    <source>
        <strain evidence="2 3">UAMH 11012</strain>
    </source>
</reference>
<proteinExistence type="predicted"/>
<evidence type="ECO:0000259" key="1">
    <source>
        <dbReference type="Pfam" id="PF20150"/>
    </source>
</evidence>
<organism evidence="2 3">
    <name type="scientific">Phialocephala subalpina</name>
    <dbReference type="NCBI Taxonomy" id="576137"/>
    <lineage>
        <taxon>Eukaryota</taxon>
        <taxon>Fungi</taxon>
        <taxon>Dikarya</taxon>
        <taxon>Ascomycota</taxon>
        <taxon>Pezizomycotina</taxon>
        <taxon>Leotiomycetes</taxon>
        <taxon>Helotiales</taxon>
        <taxon>Mollisiaceae</taxon>
        <taxon>Phialocephala</taxon>
        <taxon>Phialocephala fortinii species complex</taxon>
    </lineage>
</organism>
<keyword evidence="3" id="KW-1185">Reference proteome</keyword>
<gene>
    <name evidence="2" type="ORF">PAC_11199</name>
</gene>
<sequence length="594" mass="66720">MWSVPGTGTQSRGASSTRARELTLEKKLLSLEQCPDLSLFRTLPLELSTRIWEMTAEEERIVAVHAATDDGLRAKVPPMLHVCAESRAVGLKFYSLAFGHEGSSLNIGTCDVSENDSLIWRTWKTWRGSGLIYVRVSVVLARRLNIDIFLAPWKGLKTLYLGLKGGDLASNGEVAFKELGAELQEEFLQKYKGSPVHRAISEDLSVNGALDFIKTSSGRLYSTHSGSAGHMVLAEDFCEKTFTHLRLSVFYSVIRHGKNKVIGKGDYHVEVHYPACFERRNDGSNFLPSGQIRLSRHQRASQPQAPRPSKGVEQINPLEAYFDKIPFELRNSIWELASTIEGRVVSVHTVTDGGLRAQVPPLLHVCRESRAVAMKHYTLSFGGLSYGYLSKVPKSDNWEDLRFQIVNKLPPRVYFNFDRDILYFRGNWNKDVEGEWGCFSQFPRLIDKADLDRVQKLGFQLNARMCSGGADPGHGLQLRGWTQGPKDLYFGLEDAGLGSSHFIKFTELEYRRQRAFLEEYGHNTVWAPVPDGDDYLEKSEESITKAFRFIKQESGIIYARRAGPVTVATNRNQAPQPGICENVFPVLAARVEAV</sequence>
<feature type="domain" description="2EXR" evidence="1">
    <location>
        <begin position="39"/>
        <end position="103"/>
    </location>
</feature>
<evidence type="ECO:0000313" key="2">
    <source>
        <dbReference type="EMBL" id="CZR61303.1"/>
    </source>
</evidence>
<dbReference type="PANTHER" id="PTHR35910:SF6">
    <property type="entry name" value="2EXR DOMAIN-CONTAINING PROTEIN"/>
    <property type="match status" value="1"/>
</dbReference>
<accession>A0A1L7X8F2</accession>